<protein>
    <submittedName>
        <fullName evidence="3">SpoIIE family protein phosphatase</fullName>
    </submittedName>
</protein>
<dbReference type="SUPFAM" id="SSF55781">
    <property type="entry name" value="GAF domain-like"/>
    <property type="match status" value="1"/>
</dbReference>
<dbReference type="InterPro" id="IPR003594">
    <property type="entry name" value="HATPase_dom"/>
</dbReference>
<name>A0ABW6J593_STRWE</name>
<feature type="domain" description="PAS" evidence="2">
    <location>
        <begin position="1"/>
        <end position="43"/>
    </location>
</feature>
<evidence type="ECO:0000259" key="2">
    <source>
        <dbReference type="PROSITE" id="PS50112"/>
    </source>
</evidence>
<keyword evidence="4" id="KW-1185">Reference proteome</keyword>
<dbReference type="RefSeq" id="WP_386256598.1">
    <property type="nucleotide sequence ID" value="NZ_JBHTRV010000043.1"/>
</dbReference>
<dbReference type="Gene3D" id="3.30.450.40">
    <property type="match status" value="1"/>
</dbReference>
<dbReference type="CDD" id="cd00130">
    <property type="entry name" value="PAS"/>
    <property type="match status" value="1"/>
</dbReference>
<dbReference type="InterPro" id="IPR036457">
    <property type="entry name" value="PPM-type-like_dom_sf"/>
</dbReference>
<reference evidence="3 4" key="1">
    <citation type="submission" date="2024-09" db="EMBL/GenBank/DDBJ databases">
        <title>The Natural Products Discovery Center: Release of the First 8490 Sequenced Strains for Exploring Actinobacteria Biosynthetic Diversity.</title>
        <authorList>
            <person name="Kalkreuter E."/>
            <person name="Kautsar S.A."/>
            <person name="Yang D."/>
            <person name="Bader C.D."/>
            <person name="Teijaro C.N."/>
            <person name="Fluegel L."/>
            <person name="Davis C.M."/>
            <person name="Simpson J.R."/>
            <person name="Lauterbach L."/>
            <person name="Steele A.D."/>
            <person name="Gui C."/>
            <person name="Meng S."/>
            <person name="Li G."/>
            <person name="Viehrig K."/>
            <person name="Ye F."/>
            <person name="Su P."/>
            <person name="Kiefer A.F."/>
            <person name="Nichols A."/>
            <person name="Cepeda A.J."/>
            <person name="Yan W."/>
            <person name="Fan B."/>
            <person name="Jiang Y."/>
            <person name="Adhikari A."/>
            <person name="Zheng C.-J."/>
            <person name="Schuster L."/>
            <person name="Cowan T.M."/>
            <person name="Smanski M.J."/>
            <person name="Chevrette M.G."/>
            <person name="De Carvalho L.P.S."/>
            <person name="Shen B."/>
        </authorList>
    </citation>
    <scope>NUCLEOTIDE SEQUENCE [LARGE SCALE GENOMIC DNA]</scope>
    <source>
        <strain evidence="3 4">NPDC056472</strain>
    </source>
</reference>
<dbReference type="SUPFAM" id="SSF55785">
    <property type="entry name" value="PYP-like sensor domain (PAS domain)"/>
    <property type="match status" value="2"/>
</dbReference>
<dbReference type="PANTHER" id="PTHR43156:SF2">
    <property type="entry name" value="STAGE II SPORULATION PROTEIN E"/>
    <property type="match status" value="1"/>
</dbReference>
<dbReference type="EMBL" id="JBHTRV010000043">
    <property type="protein sequence ID" value="MFE5985106.1"/>
    <property type="molecule type" value="Genomic_DNA"/>
</dbReference>
<dbReference type="SMART" id="SM00065">
    <property type="entry name" value="GAF"/>
    <property type="match status" value="1"/>
</dbReference>
<sequence length="773" mass="83192">MASDDALLVVDAAGVVVAWSQEARSLFGREASEAIGRHVAELLSGSWRSVASDPAGRSSGEAVVTGLMVRPTTLEDGGPGWSVDGPRSDEGDAKDQALLDALFTQSPIGLQVLDPQLRVQRVNLTASGLAGFDSSQLIGHRLSEVFPMSDPDENDAMVRHVLATGRPALDRLVRVRPPADPEHEHVYSVSVFRLQSPDGRVLGLSTAVVDVTVRERALARTRVLNAAREHVGRSLELEATCAALVDVLVPDFADAAEVDLLDPVVRGEGAPSAPVGPEVPLRRMAFAATEPHRDSLGAGTGPFRFPAAWLQSLTDLRPHLVTYRPDDTTSVPQVSRTVPAPGARSAIVTPLTLRDGVFGTLSLYRSPDRDPFVDADLDLVLEVSARTALHIDNARRYTREHTIALTLQRRLLPPHPAPQTAVESAHFHQSTEAGGGWFDVFPLSGARTALTVGRVSGTGIHATMAMGQLRTAIHTLASLDLEPDELLARLDDTVKRLAAERADLPPSDPLRTEPLTADCLYAVYDPLTLSCTMALAGGPQPVIVHPDGTTDTTDVPAAPALGGGEESPFAGIRVELPEGSIIALYTDTFLPAVESEMKAAQSRLREVLAYSSRPLDELRDEAVHTVPPPPPGTDAVLLLVRTRAHDPGLVAVWDLPKDPAAITTARARTRRQLTEWHLDELALTTELIVSELATNAVRYGTPPLTLRLIKDDRTLTFEVTDLSPVSPHLRHAQTSDEGGRGLFICAELSQNWGVRFSENSKTIWSEQALPRQV</sequence>
<dbReference type="Pfam" id="PF07228">
    <property type="entry name" value="SpoIIE"/>
    <property type="match status" value="1"/>
</dbReference>
<dbReference type="Gene3D" id="3.60.40.10">
    <property type="entry name" value="PPM-type phosphatase domain"/>
    <property type="match status" value="1"/>
</dbReference>
<gene>
    <name evidence="3" type="ORF">ACFQ63_36090</name>
</gene>
<dbReference type="InterPro" id="IPR052016">
    <property type="entry name" value="Bact_Sigma-Reg"/>
</dbReference>
<dbReference type="Pfam" id="PF13581">
    <property type="entry name" value="HATPase_c_2"/>
    <property type="match status" value="1"/>
</dbReference>
<dbReference type="CDD" id="cd16936">
    <property type="entry name" value="HATPase_RsbW-like"/>
    <property type="match status" value="1"/>
</dbReference>
<organism evidence="3 4">
    <name type="scientific">Streptomyces wedmorensis</name>
    <dbReference type="NCBI Taxonomy" id="43759"/>
    <lineage>
        <taxon>Bacteria</taxon>
        <taxon>Bacillati</taxon>
        <taxon>Actinomycetota</taxon>
        <taxon>Actinomycetes</taxon>
        <taxon>Kitasatosporales</taxon>
        <taxon>Streptomycetaceae</taxon>
        <taxon>Streptomyces</taxon>
    </lineage>
</organism>
<evidence type="ECO:0000313" key="4">
    <source>
        <dbReference type="Proteomes" id="UP001600424"/>
    </source>
</evidence>
<keyword evidence="1" id="KW-0378">Hydrolase</keyword>
<dbReference type="Pfam" id="PF01590">
    <property type="entry name" value="GAF"/>
    <property type="match status" value="1"/>
</dbReference>
<dbReference type="Proteomes" id="UP001600424">
    <property type="component" value="Unassembled WGS sequence"/>
</dbReference>
<dbReference type="SUPFAM" id="SSF55874">
    <property type="entry name" value="ATPase domain of HSP90 chaperone/DNA topoisomerase II/histidine kinase"/>
    <property type="match status" value="1"/>
</dbReference>
<dbReference type="Gene3D" id="3.30.450.20">
    <property type="entry name" value="PAS domain"/>
    <property type="match status" value="2"/>
</dbReference>
<dbReference type="InterPro" id="IPR001932">
    <property type="entry name" value="PPM-type_phosphatase-like_dom"/>
</dbReference>
<evidence type="ECO:0000313" key="3">
    <source>
        <dbReference type="EMBL" id="MFE5985106.1"/>
    </source>
</evidence>
<dbReference type="PROSITE" id="PS50112">
    <property type="entry name" value="PAS"/>
    <property type="match status" value="1"/>
</dbReference>
<dbReference type="InterPro" id="IPR036890">
    <property type="entry name" value="HATPase_C_sf"/>
</dbReference>
<dbReference type="InterPro" id="IPR003018">
    <property type="entry name" value="GAF"/>
</dbReference>
<dbReference type="InterPro" id="IPR029016">
    <property type="entry name" value="GAF-like_dom_sf"/>
</dbReference>
<dbReference type="Pfam" id="PF00989">
    <property type="entry name" value="PAS"/>
    <property type="match status" value="1"/>
</dbReference>
<dbReference type="InterPro" id="IPR000014">
    <property type="entry name" value="PAS"/>
</dbReference>
<comment type="caution">
    <text evidence="3">The sequence shown here is derived from an EMBL/GenBank/DDBJ whole genome shotgun (WGS) entry which is preliminary data.</text>
</comment>
<dbReference type="InterPro" id="IPR035965">
    <property type="entry name" value="PAS-like_dom_sf"/>
</dbReference>
<dbReference type="Pfam" id="PF08448">
    <property type="entry name" value="PAS_4"/>
    <property type="match status" value="1"/>
</dbReference>
<evidence type="ECO:0000256" key="1">
    <source>
        <dbReference type="ARBA" id="ARBA00022801"/>
    </source>
</evidence>
<proteinExistence type="predicted"/>
<dbReference type="PANTHER" id="PTHR43156">
    <property type="entry name" value="STAGE II SPORULATION PROTEIN E-RELATED"/>
    <property type="match status" value="1"/>
</dbReference>
<dbReference type="SMART" id="SM00091">
    <property type="entry name" value="PAS"/>
    <property type="match status" value="2"/>
</dbReference>
<dbReference type="SMART" id="SM00331">
    <property type="entry name" value="PP2C_SIG"/>
    <property type="match status" value="1"/>
</dbReference>
<dbReference type="Gene3D" id="3.30.565.10">
    <property type="entry name" value="Histidine kinase-like ATPase, C-terminal domain"/>
    <property type="match status" value="1"/>
</dbReference>
<accession>A0ABW6J593</accession>
<dbReference type="InterPro" id="IPR013656">
    <property type="entry name" value="PAS_4"/>
</dbReference>
<dbReference type="NCBIfam" id="TIGR00229">
    <property type="entry name" value="sensory_box"/>
    <property type="match status" value="1"/>
</dbReference>
<dbReference type="InterPro" id="IPR013767">
    <property type="entry name" value="PAS_fold"/>
</dbReference>